<keyword evidence="7" id="KW-0597">Phosphoprotein</keyword>
<dbReference type="GO" id="GO:0001764">
    <property type="term" value="P:neuron migration"/>
    <property type="evidence" value="ECO:0007669"/>
    <property type="project" value="TreeGrafter"/>
</dbReference>
<dbReference type="SUPFAM" id="SSF50044">
    <property type="entry name" value="SH3-domain"/>
    <property type="match status" value="1"/>
</dbReference>
<keyword evidence="6" id="KW-0963">Cytoplasm</keyword>
<dbReference type="InterPro" id="IPR000727">
    <property type="entry name" value="T_SNARE_dom"/>
</dbReference>
<evidence type="ECO:0000256" key="11">
    <source>
        <dbReference type="PROSITE-ProRule" id="PRU00192"/>
    </source>
</evidence>
<dbReference type="GO" id="GO:0017124">
    <property type="term" value="F:SH3 domain binding"/>
    <property type="evidence" value="ECO:0007669"/>
    <property type="project" value="TreeGrafter"/>
</dbReference>
<evidence type="ECO:0000313" key="15">
    <source>
        <dbReference type="Ensembl" id="ENSGMOP00000027490.1"/>
    </source>
</evidence>
<dbReference type="Gene3D" id="2.30.30.40">
    <property type="entry name" value="SH3 Domains"/>
    <property type="match status" value="1"/>
</dbReference>
<evidence type="ECO:0000256" key="12">
    <source>
        <dbReference type="SAM" id="MobiDB-lite"/>
    </source>
</evidence>
<dbReference type="GO" id="GO:0005856">
    <property type="term" value="C:cytoskeleton"/>
    <property type="evidence" value="ECO:0007669"/>
    <property type="project" value="UniProtKB-SubCell"/>
</dbReference>
<feature type="region of interest" description="Disordered" evidence="12">
    <location>
        <begin position="347"/>
        <end position="380"/>
    </location>
</feature>
<evidence type="ECO:0000256" key="1">
    <source>
        <dbReference type="ARBA" id="ARBA00004245"/>
    </source>
</evidence>
<dbReference type="Pfam" id="PF00018">
    <property type="entry name" value="SH3_1"/>
    <property type="match status" value="1"/>
</dbReference>
<keyword evidence="10" id="KW-0966">Cell projection</keyword>
<keyword evidence="16" id="KW-1185">Reference proteome</keyword>
<feature type="compositionally biased region" description="Polar residues" evidence="12">
    <location>
        <begin position="314"/>
        <end position="326"/>
    </location>
</feature>
<dbReference type="Pfam" id="PF07815">
    <property type="entry name" value="Abi_HHR"/>
    <property type="match status" value="1"/>
</dbReference>
<dbReference type="Proteomes" id="UP000694546">
    <property type="component" value="Chromosome 23"/>
</dbReference>
<accession>A0A8C5A5Y7</accession>
<keyword evidence="5 11" id="KW-0728">SH3 domain</keyword>
<comment type="similarity">
    <text evidence="4">Belongs to the ABI family.</text>
</comment>
<dbReference type="InterPro" id="IPR036028">
    <property type="entry name" value="SH3-like_dom_sf"/>
</dbReference>
<dbReference type="GeneTree" id="ENSGT00940000154811"/>
<dbReference type="PANTHER" id="PTHR10460">
    <property type="entry name" value="ABL INTERACTOR FAMILY MEMBER"/>
    <property type="match status" value="1"/>
</dbReference>
<proteinExistence type="inferred from homology"/>
<feature type="compositionally biased region" description="Polar residues" evidence="12">
    <location>
        <begin position="218"/>
        <end position="232"/>
    </location>
</feature>
<dbReference type="InterPro" id="IPR012849">
    <property type="entry name" value="Abl-interactor_HHR_dom"/>
</dbReference>
<dbReference type="GO" id="GO:0030175">
    <property type="term" value="C:filopodium"/>
    <property type="evidence" value="ECO:0007669"/>
    <property type="project" value="UniProtKB-SubCell"/>
</dbReference>
<sequence length="467" mass="50880">MAELQMLLEEEIPAGKRALVESYQNLTRVADYCENNYVQAQDKHKALEETKAYTTQSLASVAYQINALANNVLQLLDIQASQLRRMESSINHISQTVDIHKEKVARREIGILTTNKNTARTHKIIAPANIERPVRYIRKPIDYNVLDDVGHGVKQHGNNQPIRGGGTLSRTNPPTQKPPSPPMAGRGTLGRNASYKTLEPVKPPTVPNDYMTSPARLSHQNSPGRTASVNQRQRTHSGSSGGSSSRENSGSSLPIAVPTPSIPNSGPAVIPGPGLGPVPMSQFGTISRQISRHNSSTSSSVSMVSATGTYRRAPSTTSQFSLQQHKTPPLLTPQIPLTGFVARMQESIADSPTPPPPPPPDSMALFDDSPPPPPPPPVDYEEEEAAVVHYSDPYADGDPNWAPKNYIEKVVAIYDYSKDKDDELSFMEGAIIYIIKKNDDGWYEGVSGSVTGLFPGNYVESIMHYAD</sequence>
<comment type="subcellular location">
    <subcellularLocation>
        <location evidence="2">Cell projection</location>
        <location evidence="2">Filopodium</location>
    </subcellularLocation>
    <subcellularLocation>
        <location evidence="3">Cell projection</location>
        <location evidence="3">Lamellipodium</location>
    </subcellularLocation>
    <subcellularLocation>
        <location evidence="1">Cytoplasm</location>
        <location evidence="1">Cytoskeleton</location>
    </subcellularLocation>
</comment>
<protein>
    <submittedName>
        <fullName evidence="15">Abl-interactor 1a</fullName>
    </submittedName>
</protein>
<dbReference type="Ensembl" id="ENSGMOT00000050808.1">
    <property type="protein sequence ID" value="ENSGMOP00000027490.1"/>
    <property type="gene ID" value="ENSGMOG00000028127.1"/>
</dbReference>
<dbReference type="GO" id="GO:0030027">
    <property type="term" value="C:lamellipodium"/>
    <property type="evidence" value="ECO:0007669"/>
    <property type="project" value="UniProtKB-SubCell"/>
</dbReference>
<evidence type="ECO:0000256" key="5">
    <source>
        <dbReference type="ARBA" id="ARBA00022443"/>
    </source>
</evidence>
<evidence type="ECO:0000259" key="14">
    <source>
        <dbReference type="PROSITE" id="PS50192"/>
    </source>
</evidence>
<dbReference type="SMART" id="SM00326">
    <property type="entry name" value="SH3"/>
    <property type="match status" value="1"/>
</dbReference>
<feature type="compositionally biased region" description="Pro residues" evidence="12">
    <location>
        <begin position="352"/>
        <end position="361"/>
    </location>
</feature>
<dbReference type="PRINTS" id="PR00452">
    <property type="entry name" value="SH3DOMAIN"/>
</dbReference>
<organism evidence="15 16">
    <name type="scientific">Gadus morhua</name>
    <name type="common">Atlantic cod</name>
    <dbReference type="NCBI Taxonomy" id="8049"/>
    <lineage>
        <taxon>Eukaryota</taxon>
        <taxon>Metazoa</taxon>
        <taxon>Chordata</taxon>
        <taxon>Craniata</taxon>
        <taxon>Vertebrata</taxon>
        <taxon>Euteleostomi</taxon>
        <taxon>Actinopterygii</taxon>
        <taxon>Neopterygii</taxon>
        <taxon>Teleostei</taxon>
        <taxon>Neoteleostei</taxon>
        <taxon>Acanthomorphata</taxon>
        <taxon>Zeiogadaria</taxon>
        <taxon>Gadariae</taxon>
        <taxon>Gadiformes</taxon>
        <taxon>Gadoidei</taxon>
        <taxon>Gadidae</taxon>
        <taxon>Gadus</taxon>
    </lineage>
</organism>
<dbReference type="GO" id="GO:0035591">
    <property type="term" value="F:signaling adaptor activity"/>
    <property type="evidence" value="ECO:0007669"/>
    <property type="project" value="TreeGrafter"/>
</dbReference>
<reference evidence="15" key="1">
    <citation type="submission" date="2025-08" db="UniProtKB">
        <authorList>
            <consortium name="Ensembl"/>
        </authorList>
    </citation>
    <scope>IDENTIFICATION</scope>
</reference>
<evidence type="ECO:0000256" key="4">
    <source>
        <dbReference type="ARBA" id="ARBA00010020"/>
    </source>
</evidence>
<evidence type="ECO:0000256" key="3">
    <source>
        <dbReference type="ARBA" id="ARBA00004510"/>
    </source>
</evidence>
<evidence type="ECO:0000256" key="9">
    <source>
        <dbReference type="ARBA" id="ARBA00023212"/>
    </source>
</evidence>
<feature type="region of interest" description="Disordered" evidence="12">
    <location>
        <begin position="152"/>
        <end position="334"/>
    </location>
</feature>
<evidence type="ECO:0000256" key="6">
    <source>
        <dbReference type="ARBA" id="ARBA00022490"/>
    </source>
</evidence>
<dbReference type="InterPro" id="IPR001452">
    <property type="entry name" value="SH3_domain"/>
</dbReference>
<dbReference type="InterPro" id="IPR028457">
    <property type="entry name" value="ABI"/>
</dbReference>
<dbReference type="AlphaFoldDB" id="A0A8C5A5Y7"/>
<evidence type="ECO:0000256" key="2">
    <source>
        <dbReference type="ARBA" id="ARBA00004486"/>
    </source>
</evidence>
<keyword evidence="8" id="KW-0175">Coiled coil</keyword>
<feature type="compositionally biased region" description="Low complexity" evidence="12">
    <location>
        <begin position="287"/>
        <end position="305"/>
    </location>
</feature>
<dbReference type="PROSITE" id="PS50002">
    <property type="entry name" value="SH3"/>
    <property type="match status" value="1"/>
</dbReference>
<reference evidence="15" key="2">
    <citation type="submission" date="2025-09" db="UniProtKB">
        <authorList>
            <consortium name="Ensembl"/>
        </authorList>
    </citation>
    <scope>IDENTIFICATION</scope>
</reference>
<dbReference type="Gene3D" id="6.10.140.1620">
    <property type="match status" value="1"/>
</dbReference>
<gene>
    <name evidence="15" type="primary">ABI1</name>
    <name evidence="15" type="synonym">abi1a</name>
</gene>
<feature type="compositionally biased region" description="Low complexity" evidence="12">
    <location>
        <begin position="242"/>
        <end position="252"/>
    </location>
</feature>
<name>A0A8C5A5Y7_GADMO</name>
<evidence type="ECO:0000256" key="10">
    <source>
        <dbReference type="ARBA" id="ARBA00023273"/>
    </source>
</evidence>
<keyword evidence="9" id="KW-0206">Cytoskeleton</keyword>
<dbReference type="GO" id="GO:0031209">
    <property type="term" value="C:SCAR complex"/>
    <property type="evidence" value="ECO:0007669"/>
    <property type="project" value="TreeGrafter"/>
</dbReference>
<feature type="domain" description="SH3" evidence="13">
    <location>
        <begin position="405"/>
        <end position="464"/>
    </location>
</feature>
<evidence type="ECO:0000259" key="13">
    <source>
        <dbReference type="PROSITE" id="PS50002"/>
    </source>
</evidence>
<evidence type="ECO:0000313" key="16">
    <source>
        <dbReference type="Proteomes" id="UP000694546"/>
    </source>
</evidence>
<dbReference type="PROSITE" id="PS50192">
    <property type="entry name" value="T_SNARE"/>
    <property type="match status" value="1"/>
</dbReference>
<evidence type="ECO:0000256" key="8">
    <source>
        <dbReference type="ARBA" id="ARBA00023054"/>
    </source>
</evidence>
<feature type="domain" description="T-SNARE coiled-coil homology" evidence="14">
    <location>
        <begin position="45"/>
        <end position="107"/>
    </location>
</feature>
<dbReference type="PANTHER" id="PTHR10460:SF2">
    <property type="entry name" value="ABL INTERACTOR 1"/>
    <property type="match status" value="1"/>
</dbReference>
<feature type="compositionally biased region" description="Pro residues" evidence="12">
    <location>
        <begin position="369"/>
        <end position="378"/>
    </location>
</feature>
<evidence type="ECO:0000256" key="7">
    <source>
        <dbReference type="ARBA" id="ARBA00022553"/>
    </source>
</evidence>